<protein>
    <submittedName>
        <fullName evidence="2">Uncharacterized protein</fullName>
    </submittedName>
</protein>
<comment type="caution">
    <text evidence="2">The sequence shown here is derived from an EMBL/GenBank/DDBJ whole genome shotgun (WGS) entry which is preliminary data.</text>
</comment>
<accession>A0A9P9FZL3</accession>
<feature type="compositionally biased region" description="Low complexity" evidence="1">
    <location>
        <begin position="152"/>
        <end position="162"/>
    </location>
</feature>
<reference evidence="2" key="1">
    <citation type="journal article" date="2021" name="Nat. Commun.">
        <title>Genetic determinants of endophytism in the Arabidopsis root mycobiome.</title>
        <authorList>
            <person name="Mesny F."/>
            <person name="Miyauchi S."/>
            <person name="Thiergart T."/>
            <person name="Pickel B."/>
            <person name="Atanasova L."/>
            <person name="Karlsson M."/>
            <person name="Huettel B."/>
            <person name="Barry K.W."/>
            <person name="Haridas S."/>
            <person name="Chen C."/>
            <person name="Bauer D."/>
            <person name="Andreopoulos W."/>
            <person name="Pangilinan J."/>
            <person name="LaButti K."/>
            <person name="Riley R."/>
            <person name="Lipzen A."/>
            <person name="Clum A."/>
            <person name="Drula E."/>
            <person name="Henrissat B."/>
            <person name="Kohler A."/>
            <person name="Grigoriev I.V."/>
            <person name="Martin F.M."/>
            <person name="Hacquard S."/>
        </authorList>
    </citation>
    <scope>NUCLEOTIDE SEQUENCE</scope>
    <source>
        <strain evidence="2">MPI-CAGE-AT-0023</strain>
    </source>
</reference>
<name>A0A9P9FZL3_FUSRE</name>
<dbReference type="RefSeq" id="XP_046042765.1">
    <property type="nucleotide sequence ID" value="XM_046196334.1"/>
</dbReference>
<dbReference type="EMBL" id="JAGMUX010000024">
    <property type="protein sequence ID" value="KAH7228528.1"/>
    <property type="molecule type" value="Genomic_DNA"/>
</dbReference>
<dbReference type="AlphaFoldDB" id="A0A9P9FZL3"/>
<evidence type="ECO:0000313" key="2">
    <source>
        <dbReference type="EMBL" id="KAH7228528.1"/>
    </source>
</evidence>
<gene>
    <name evidence="2" type="ORF">BKA55DRAFT_599057</name>
</gene>
<feature type="compositionally biased region" description="Basic and acidic residues" evidence="1">
    <location>
        <begin position="232"/>
        <end position="241"/>
    </location>
</feature>
<dbReference type="OrthoDB" id="5086907at2759"/>
<sequence length="288" mass="31365">MPCIQNNCGAESLCADHVSNPFLLPPFEYLEPQLDLQAEYPSLISPLCGDNPNKFTMPSCIDPSWIHDLSQTVVLDRSAGYHVLFTTDQGQILSLNPGSPEISAFTSFDPDEAIFSDFGCSRIDRPDKSVAPNDSTSVSGVPVVRPNSHGESSLNSEDSFSSAAPHGSKRGSEMECQNTRLPKKAKFSHPNFGLDNSKLPYLKTFRSEDMKNRRKGAIVDKSSPPPHRVNRTVKDHDDKADTSSPDLTMPSSEGDAAYAISQLPKGRGPVSHMVSSRPGTTLQLGSWM</sequence>
<keyword evidence="3" id="KW-1185">Reference proteome</keyword>
<evidence type="ECO:0000256" key="1">
    <source>
        <dbReference type="SAM" id="MobiDB-lite"/>
    </source>
</evidence>
<dbReference type="Proteomes" id="UP000720189">
    <property type="component" value="Unassembled WGS sequence"/>
</dbReference>
<proteinExistence type="predicted"/>
<feature type="compositionally biased region" description="Polar residues" evidence="1">
    <location>
        <begin position="242"/>
        <end position="251"/>
    </location>
</feature>
<feature type="region of interest" description="Disordered" evidence="1">
    <location>
        <begin position="126"/>
        <end position="174"/>
    </location>
</feature>
<dbReference type="GeneID" id="70226288"/>
<organism evidence="2 3">
    <name type="scientific">Fusarium redolens</name>
    <dbReference type="NCBI Taxonomy" id="48865"/>
    <lineage>
        <taxon>Eukaryota</taxon>
        <taxon>Fungi</taxon>
        <taxon>Dikarya</taxon>
        <taxon>Ascomycota</taxon>
        <taxon>Pezizomycotina</taxon>
        <taxon>Sordariomycetes</taxon>
        <taxon>Hypocreomycetidae</taxon>
        <taxon>Hypocreales</taxon>
        <taxon>Nectriaceae</taxon>
        <taxon>Fusarium</taxon>
        <taxon>Fusarium redolens species complex</taxon>
    </lineage>
</organism>
<feature type="region of interest" description="Disordered" evidence="1">
    <location>
        <begin position="217"/>
        <end position="288"/>
    </location>
</feature>
<feature type="compositionally biased region" description="Polar residues" evidence="1">
    <location>
        <begin position="273"/>
        <end position="288"/>
    </location>
</feature>
<evidence type="ECO:0000313" key="3">
    <source>
        <dbReference type="Proteomes" id="UP000720189"/>
    </source>
</evidence>